<gene>
    <name evidence="2" type="ORF">g.5019</name>
</gene>
<feature type="non-terminal residue" evidence="2">
    <location>
        <position position="1"/>
    </location>
</feature>
<sequence length="153" mass="18202">YQSINIIYTMKPLIAISLLLLTICILAELEPRKLLKLGKELEEMLLYQKRHDGNKFMKMLLTYNDYLEEVFKNVEDETPSGNKLYKTLERELGPPHLRSKVYNVLMTRMFNLTFEQVEEVEAIIEKTREMWNQIQYVVNNRTLEGRADMVHFV</sequence>
<dbReference type="EMBL" id="GECU01015406">
    <property type="protein sequence ID" value="JAS92300.1"/>
    <property type="molecule type" value="Transcribed_RNA"/>
</dbReference>
<organism evidence="2">
    <name type="scientific">Homalodisca liturata</name>
    <dbReference type="NCBI Taxonomy" id="320908"/>
    <lineage>
        <taxon>Eukaryota</taxon>
        <taxon>Metazoa</taxon>
        <taxon>Ecdysozoa</taxon>
        <taxon>Arthropoda</taxon>
        <taxon>Hexapoda</taxon>
        <taxon>Insecta</taxon>
        <taxon>Pterygota</taxon>
        <taxon>Neoptera</taxon>
        <taxon>Paraneoptera</taxon>
        <taxon>Hemiptera</taxon>
        <taxon>Auchenorrhyncha</taxon>
        <taxon>Membracoidea</taxon>
        <taxon>Cicadellidae</taxon>
        <taxon>Cicadellinae</taxon>
        <taxon>Proconiini</taxon>
        <taxon>Homalodisca</taxon>
    </lineage>
</organism>
<accession>A0A1B6IZM5</accession>
<evidence type="ECO:0000256" key="1">
    <source>
        <dbReference type="SAM" id="Phobius"/>
    </source>
</evidence>
<feature type="transmembrane region" description="Helical" evidence="1">
    <location>
        <begin position="6"/>
        <end position="29"/>
    </location>
</feature>
<keyword evidence="1" id="KW-0472">Membrane</keyword>
<keyword evidence="1" id="KW-1133">Transmembrane helix</keyword>
<proteinExistence type="predicted"/>
<evidence type="ECO:0000313" key="2">
    <source>
        <dbReference type="EMBL" id="JAS92300.1"/>
    </source>
</evidence>
<name>A0A1B6IZM5_9HEMI</name>
<dbReference type="AlphaFoldDB" id="A0A1B6IZM5"/>
<protein>
    <submittedName>
        <fullName evidence="2">Uncharacterized protein</fullName>
    </submittedName>
</protein>
<reference evidence="2" key="1">
    <citation type="submission" date="2015-11" db="EMBL/GenBank/DDBJ databases">
        <title>De novo transcriptome assembly of four potential Pierce s Disease insect vectors from Arizona vineyards.</title>
        <authorList>
            <person name="Tassone E.E."/>
        </authorList>
    </citation>
    <scope>NUCLEOTIDE SEQUENCE</scope>
</reference>
<keyword evidence="1" id="KW-0812">Transmembrane</keyword>